<reference evidence="1" key="1">
    <citation type="submission" date="2020-11" db="EMBL/GenBank/DDBJ databases">
        <title>Nocardioides cynanchi sp. nov., isolated from soil of rhizosphere of Cynanchum wilfordii.</title>
        <authorList>
            <person name="Lee J.-S."/>
            <person name="Suh M.K."/>
            <person name="Kim J.-S."/>
        </authorList>
    </citation>
    <scope>NUCLEOTIDE SEQUENCE</scope>
    <source>
        <strain evidence="1">KCTC 19276</strain>
    </source>
</reference>
<dbReference type="AlphaFoldDB" id="A0A930VRV7"/>
<gene>
    <name evidence="1" type="ORF">ISU10_17270</name>
</gene>
<proteinExistence type="predicted"/>
<protein>
    <submittedName>
        <fullName evidence="1">Uncharacterized protein</fullName>
    </submittedName>
</protein>
<evidence type="ECO:0000313" key="1">
    <source>
        <dbReference type="EMBL" id="MBF4769522.1"/>
    </source>
</evidence>
<organism evidence="1 2">
    <name type="scientific">Nocardioides agariphilus</name>
    <dbReference type="NCBI Taxonomy" id="433664"/>
    <lineage>
        <taxon>Bacteria</taxon>
        <taxon>Bacillati</taxon>
        <taxon>Actinomycetota</taxon>
        <taxon>Actinomycetes</taxon>
        <taxon>Propionibacteriales</taxon>
        <taxon>Nocardioidaceae</taxon>
        <taxon>Nocardioides</taxon>
    </lineage>
</organism>
<comment type="caution">
    <text evidence="1">The sequence shown here is derived from an EMBL/GenBank/DDBJ whole genome shotgun (WGS) entry which is preliminary data.</text>
</comment>
<dbReference type="Proteomes" id="UP000660668">
    <property type="component" value="Unassembled WGS sequence"/>
</dbReference>
<dbReference type="EMBL" id="JADKPO010000027">
    <property type="protein sequence ID" value="MBF4769522.1"/>
    <property type="molecule type" value="Genomic_DNA"/>
</dbReference>
<evidence type="ECO:0000313" key="2">
    <source>
        <dbReference type="Proteomes" id="UP000660668"/>
    </source>
</evidence>
<dbReference type="RefSeq" id="WP_194697670.1">
    <property type="nucleotide sequence ID" value="NZ_JADKPO010000027.1"/>
</dbReference>
<name>A0A930VRV7_9ACTN</name>
<accession>A0A930VRV7</accession>
<sequence length="203" mass="21546">MNRQLSATALPALALALVGSVLWVQVANGGGAFEPLQPADPCVERTVTSRDEGIEGLTERLVLLGIDGAACILGVSRESLTLELAQPGPRTDEQIDALRRGLLSAVGRMKRDGTLPPASDLADEALANADLNGLLKKLILALPDSVIDAAVKTDDVLVRTINDLDLREVLADIDDQDDLNRQVNAAVTQAVKESLLQTLRDLV</sequence>
<keyword evidence="2" id="KW-1185">Reference proteome</keyword>